<evidence type="ECO:0000313" key="4">
    <source>
        <dbReference type="EMBL" id="NEN22253.1"/>
    </source>
</evidence>
<dbReference type="Proteomes" id="UP000486602">
    <property type="component" value="Unassembled WGS sequence"/>
</dbReference>
<dbReference type="GO" id="GO:0004527">
    <property type="term" value="F:exonuclease activity"/>
    <property type="evidence" value="ECO:0007669"/>
    <property type="project" value="UniProtKB-KW"/>
</dbReference>
<feature type="domain" description="Endonuclease/exonuclease/phosphatase" evidence="3">
    <location>
        <begin position="104"/>
        <end position="311"/>
    </location>
</feature>
<feature type="transmembrane region" description="Helical" evidence="2">
    <location>
        <begin position="60"/>
        <end position="80"/>
    </location>
</feature>
<gene>
    <name evidence="4" type="ORF">G3O08_01880</name>
</gene>
<keyword evidence="4" id="KW-0378">Hydrolase</keyword>
<keyword evidence="2" id="KW-0812">Transmembrane</keyword>
<comment type="caution">
    <text evidence="4">The sequence shown here is derived from an EMBL/GenBank/DDBJ whole genome shotgun (WGS) entry which is preliminary data.</text>
</comment>
<name>A0A7K3WKS9_9FLAO</name>
<evidence type="ECO:0000256" key="2">
    <source>
        <dbReference type="SAM" id="Phobius"/>
    </source>
</evidence>
<protein>
    <submittedName>
        <fullName evidence="4">Endonuclease/exonuclease/phosphatase family protein</fullName>
    </submittedName>
</protein>
<organism evidence="4 5">
    <name type="scientific">Cryomorpha ignava</name>
    <dbReference type="NCBI Taxonomy" id="101383"/>
    <lineage>
        <taxon>Bacteria</taxon>
        <taxon>Pseudomonadati</taxon>
        <taxon>Bacteroidota</taxon>
        <taxon>Flavobacteriia</taxon>
        <taxon>Flavobacteriales</taxon>
        <taxon>Cryomorphaceae</taxon>
        <taxon>Cryomorpha</taxon>
    </lineage>
</organism>
<dbReference type="GO" id="GO:0004519">
    <property type="term" value="F:endonuclease activity"/>
    <property type="evidence" value="ECO:0007669"/>
    <property type="project" value="UniProtKB-KW"/>
</dbReference>
<feature type="compositionally biased region" description="Basic and acidic residues" evidence="1">
    <location>
        <begin position="327"/>
        <end position="339"/>
    </location>
</feature>
<dbReference type="RefSeq" id="WP_163282971.1">
    <property type="nucleotide sequence ID" value="NZ_JAAGVY010000002.1"/>
</dbReference>
<keyword evidence="2" id="KW-1133">Transmembrane helix</keyword>
<evidence type="ECO:0000259" key="3">
    <source>
        <dbReference type="Pfam" id="PF03372"/>
    </source>
</evidence>
<feature type="region of interest" description="Disordered" evidence="1">
    <location>
        <begin position="327"/>
        <end position="362"/>
    </location>
</feature>
<dbReference type="AlphaFoldDB" id="A0A7K3WKS9"/>
<dbReference type="InterPro" id="IPR036691">
    <property type="entry name" value="Endo/exonu/phosph_ase_sf"/>
</dbReference>
<dbReference type="Pfam" id="PF03372">
    <property type="entry name" value="Exo_endo_phos"/>
    <property type="match status" value="1"/>
</dbReference>
<dbReference type="InterPro" id="IPR005135">
    <property type="entry name" value="Endo/exonuclease/phosphatase"/>
</dbReference>
<reference evidence="4 5" key="1">
    <citation type="submission" date="2020-02" db="EMBL/GenBank/DDBJ databases">
        <title>Out from the shadows clarifying the taxonomy of the family Cryomorphaceae and related taxa by utilizing the GTDB taxonomic framework.</title>
        <authorList>
            <person name="Bowman J.P."/>
        </authorList>
    </citation>
    <scope>NUCLEOTIDE SEQUENCE [LARGE SCALE GENOMIC DNA]</scope>
    <source>
        <strain evidence="4 5">QSSC 1-22</strain>
    </source>
</reference>
<keyword evidence="5" id="KW-1185">Reference proteome</keyword>
<keyword evidence="2" id="KW-0472">Membrane</keyword>
<proteinExistence type="predicted"/>
<evidence type="ECO:0000256" key="1">
    <source>
        <dbReference type="SAM" id="MobiDB-lite"/>
    </source>
</evidence>
<evidence type="ECO:0000313" key="5">
    <source>
        <dbReference type="Proteomes" id="UP000486602"/>
    </source>
</evidence>
<keyword evidence="4" id="KW-0255">Endonuclease</keyword>
<feature type="transmembrane region" description="Helical" evidence="2">
    <location>
        <begin position="34"/>
        <end position="54"/>
    </location>
</feature>
<keyword evidence="4" id="KW-0540">Nuclease</keyword>
<feature type="compositionally biased region" description="Basic and acidic residues" evidence="1">
    <location>
        <begin position="345"/>
        <end position="362"/>
    </location>
</feature>
<dbReference type="EMBL" id="JAAGVY010000002">
    <property type="protein sequence ID" value="NEN22253.1"/>
    <property type="molecule type" value="Genomic_DNA"/>
</dbReference>
<feature type="transmembrane region" description="Helical" evidence="2">
    <location>
        <begin position="6"/>
        <end position="22"/>
    </location>
</feature>
<sequence>MTTIIFYTLASILIILNLLPIVPNQHWAFRAWDFGRIQLLILELLVSIFGWALISDADTVFYIIQALIILVIVQNMWLLFPYTPLYNKKSRSKTENSSKLMSILSVNVYQFNTDYHLLINLIAEQKPDIVFTVESNSDWEKQLCVIENDYPYHHKHTLENTYGMHFYSKHEIVNAKTHTFVSDDIPSFEIDLKLKDDTDFTFFGVHPPPPSPSEEQTSKERDGDLLSVAKRIDKLDQPIIVAGDFNNVAWARSSKLFHRTSGLIDPRLGYGLVSTFHAKYKFLRVPIDLLFHSSHIYIEDFKRLSAIGSDHFPMFCSFYIDKISHSQEDEIEEKEPGDKEDVEEKIEAGKKENGDRHIVASE</sequence>
<dbReference type="SUPFAM" id="SSF56219">
    <property type="entry name" value="DNase I-like"/>
    <property type="match status" value="1"/>
</dbReference>
<dbReference type="Gene3D" id="3.60.10.10">
    <property type="entry name" value="Endonuclease/exonuclease/phosphatase"/>
    <property type="match status" value="1"/>
</dbReference>
<keyword evidence="4" id="KW-0269">Exonuclease</keyword>
<accession>A0A7K3WKS9</accession>